<keyword evidence="1" id="KW-0812">Transmembrane</keyword>
<keyword evidence="1" id="KW-1133">Transmembrane helix</keyword>
<keyword evidence="7" id="KW-1185">Reference proteome</keyword>
<dbReference type="EMBL" id="JARSBN010000001">
    <property type="protein sequence ID" value="MDG4714630.1"/>
    <property type="molecule type" value="Genomic_DNA"/>
</dbReference>
<name>A0ABT6FY92_9FLAO</name>
<feature type="domain" description="Gliding motility-associated protein GldM N-terminal" evidence="3">
    <location>
        <begin position="31"/>
        <end position="228"/>
    </location>
</feature>
<dbReference type="RefSeq" id="WP_278004100.1">
    <property type="nucleotide sequence ID" value="NZ_JARSBN010000001.1"/>
</dbReference>
<dbReference type="Proteomes" id="UP001529085">
    <property type="component" value="Unassembled WGS sequence"/>
</dbReference>
<accession>A0ABT6FY92</accession>
<dbReference type="Pfam" id="PF21602">
    <property type="entry name" value="GldM_3rd"/>
    <property type="match status" value="1"/>
</dbReference>
<dbReference type="Pfam" id="PF21601">
    <property type="entry name" value="GldM_2nd"/>
    <property type="match status" value="1"/>
</dbReference>
<dbReference type="NCBIfam" id="TIGR03517">
    <property type="entry name" value="GldM_gliding"/>
    <property type="match status" value="1"/>
</dbReference>
<feature type="transmembrane region" description="Helical" evidence="1">
    <location>
        <begin position="12"/>
        <end position="29"/>
    </location>
</feature>
<evidence type="ECO:0000259" key="3">
    <source>
        <dbReference type="Pfam" id="PF12081"/>
    </source>
</evidence>
<reference evidence="6 7" key="1">
    <citation type="submission" date="2023-03" db="EMBL/GenBank/DDBJ databases">
        <title>Strain YYF002 represents a novel species in the genus Winogradskyella isolated from seawater.</title>
        <authorList>
            <person name="Fu Z.-Y."/>
        </authorList>
    </citation>
    <scope>NUCLEOTIDE SEQUENCE [LARGE SCALE GENOMIC DNA]</scope>
    <source>
        <strain evidence="6 7">YYF002</strain>
    </source>
</reference>
<evidence type="ECO:0000313" key="6">
    <source>
        <dbReference type="EMBL" id="MDG4714630.1"/>
    </source>
</evidence>
<proteinExistence type="predicted"/>
<feature type="domain" description="Gliding motility-associated protein GldM first immunoglobulin-like" evidence="4">
    <location>
        <begin position="233"/>
        <end position="334"/>
    </location>
</feature>
<dbReference type="InterPro" id="IPR048406">
    <property type="entry name" value="GldM_Ig-like-2"/>
</dbReference>
<dbReference type="InterPro" id="IPR019859">
    <property type="entry name" value="Motility-assoc_prot_GldM"/>
</dbReference>
<gene>
    <name evidence="6" type="primary">gldM</name>
    <name evidence="6" type="ORF">P7122_02015</name>
</gene>
<keyword evidence="1" id="KW-0472">Membrane</keyword>
<evidence type="ECO:0000259" key="4">
    <source>
        <dbReference type="Pfam" id="PF21601"/>
    </source>
</evidence>
<feature type="domain" description="Gliding motility-associated protein GldM C-terminal" evidence="2">
    <location>
        <begin position="421"/>
        <end position="526"/>
    </location>
</feature>
<dbReference type="InterPro" id="IPR022720">
    <property type="entry name" value="Motility-assoc_prot_GldM_N"/>
</dbReference>
<dbReference type="Pfam" id="PF12080">
    <property type="entry name" value="GldM_4th"/>
    <property type="match status" value="1"/>
</dbReference>
<evidence type="ECO:0000313" key="7">
    <source>
        <dbReference type="Proteomes" id="UP001529085"/>
    </source>
</evidence>
<dbReference type="InterPro" id="IPR048405">
    <property type="entry name" value="GldM_Ig-like-1"/>
</dbReference>
<evidence type="ECO:0000259" key="5">
    <source>
        <dbReference type="Pfam" id="PF21602"/>
    </source>
</evidence>
<feature type="domain" description="Gliding motility-associated protein GldM second immunoglobulin-like" evidence="5">
    <location>
        <begin position="338"/>
        <end position="418"/>
    </location>
</feature>
<evidence type="ECO:0000259" key="2">
    <source>
        <dbReference type="Pfam" id="PF12080"/>
    </source>
</evidence>
<comment type="caution">
    <text evidence="6">The sequence shown here is derived from an EMBL/GenBank/DDBJ whole genome shotgun (WGS) entry which is preliminary data.</text>
</comment>
<dbReference type="Pfam" id="PF12081">
    <property type="entry name" value="GldM_1st"/>
    <property type="match status" value="1"/>
</dbReference>
<evidence type="ECO:0000256" key="1">
    <source>
        <dbReference type="SAM" id="Phobius"/>
    </source>
</evidence>
<dbReference type="InterPro" id="IPR022719">
    <property type="entry name" value="Motility-assoc_prot_GldM_C"/>
</dbReference>
<protein>
    <submittedName>
        <fullName evidence="6">Gliding motility protein GldM</fullName>
    </submittedName>
</protein>
<sequence length="528" mass="57535">MAGGKLSARQKMINLMYLVFIAMIAMTTSKEILSAFSLFNNKFENANELAVASNTTLLKGLEKQASEKPKDFGVAYNNAQKVSSISNDFFTYLEGQKKMILTKGNYAEKYKEEGELPAEEMDKGDALDEFWFTGDRLTKEGQAFVDRINKYKSDINNLLGDDVAYNPAKETLERRFSTSEVTNKDGKPQSWLDYNFKGFPAVASYTKLTAMQNDIKATEANLYNVFLGNTVDEATSLKNYTAIVIPDKNAFFAGEKFTGSVVLGKYANVTPTKLKVGDTDLDMNREGAIDSTGAARIEFTVGNVGEHDINGQFTFLEKGEELPINFNGKYVVVPRPNSATISADKMNVVYRGVPNPMTISFAGIADNKVAASGSGLSRASGQGKYVMNPGTGSEVTINVTGTLDDGSRVSDRKTFRIKDIPAPTGVIAGQSGVVKLPKRNVEIGTVAAKLDDFVFDLPIQVTSFKIRVPGQPTVNVAGTKMNAQAKAAIKKARRGDNITIFDIKAKIQGNSKYRLKNVSPVIVEVTSN</sequence>
<organism evidence="6 7">
    <name type="scientific">Winogradskyella marincola</name>
    <dbReference type="NCBI Taxonomy" id="3037795"/>
    <lineage>
        <taxon>Bacteria</taxon>
        <taxon>Pseudomonadati</taxon>
        <taxon>Bacteroidota</taxon>
        <taxon>Flavobacteriia</taxon>
        <taxon>Flavobacteriales</taxon>
        <taxon>Flavobacteriaceae</taxon>
        <taxon>Winogradskyella</taxon>
    </lineage>
</organism>